<reference evidence="2" key="1">
    <citation type="journal article" date="2021" name="Proc. Natl. Acad. Sci. U.S.A.">
        <title>A Catalog of Tens of Thousands of Viruses from Human Metagenomes Reveals Hidden Associations with Chronic Diseases.</title>
        <authorList>
            <person name="Tisza M.J."/>
            <person name="Buck C.B."/>
        </authorList>
    </citation>
    <scope>NUCLEOTIDE SEQUENCE</scope>
    <source>
        <strain evidence="2">CtDEu7</strain>
    </source>
</reference>
<feature type="transmembrane region" description="Helical" evidence="1">
    <location>
        <begin position="703"/>
        <end position="728"/>
    </location>
</feature>
<feature type="transmembrane region" description="Helical" evidence="1">
    <location>
        <begin position="379"/>
        <end position="403"/>
    </location>
</feature>
<feature type="transmembrane region" description="Helical" evidence="1">
    <location>
        <begin position="322"/>
        <end position="340"/>
    </location>
</feature>
<keyword evidence="1" id="KW-0812">Transmembrane</keyword>
<protein>
    <submittedName>
        <fullName evidence="2">ABC-2 family transporter protein</fullName>
    </submittedName>
</protein>
<accession>A0A8S5MV85</accession>
<keyword evidence="1" id="KW-0472">Membrane</keyword>
<proteinExistence type="predicted"/>
<dbReference type="PANTHER" id="PTHR37305:SF1">
    <property type="entry name" value="MEMBRANE PROTEIN"/>
    <property type="match status" value="1"/>
</dbReference>
<feature type="transmembrane region" description="Helical" evidence="1">
    <location>
        <begin position="669"/>
        <end position="691"/>
    </location>
</feature>
<name>A0A8S5MV85_9VIRU</name>
<feature type="transmembrane region" description="Helical" evidence="1">
    <location>
        <begin position="290"/>
        <end position="315"/>
    </location>
</feature>
<evidence type="ECO:0000313" key="2">
    <source>
        <dbReference type="EMBL" id="DAD85811.1"/>
    </source>
</evidence>
<dbReference type="EMBL" id="BK014988">
    <property type="protein sequence ID" value="DAD85811.1"/>
    <property type="molecule type" value="Genomic_DNA"/>
</dbReference>
<feature type="transmembrane region" description="Helical" evidence="1">
    <location>
        <begin position="444"/>
        <end position="462"/>
    </location>
</feature>
<feature type="transmembrane region" description="Helical" evidence="1">
    <location>
        <begin position="191"/>
        <end position="211"/>
    </location>
</feature>
<evidence type="ECO:0000256" key="1">
    <source>
        <dbReference type="SAM" id="Phobius"/>
    </source>
</evidence>
<feature type="transmembrane region" description="Helical" evidence="1">
    <location>
        <begin position="232"/>
        <end position="254"/>
    </location>
</feature>
<keyword evidence="1" id="KW-1133">Transmembrane helix</keyword>
<feature type="transmembrane region" description="Helical" evidence="1">
    <location>
        <begin position="614"/>
        <end position="638"/>
    </location>
</feature>
<dbReference type="PANTHER" id="PTHR37305">
    <property type="entry name" value="INTEGRAL MEMBRANE PROTEIN-RELATED"/>
    <property type="match status" value="1"/>
</dbReference>
<feature type="transmembrane region" description="Helical" evidence="1">
    <location>
        <begin position="573"/>
        <end position="593"/>
    </location>
</feature>
<sequence>MIFVNELIKAFCKRTTIAIFAVLLLLNGVLLYINETKQTLEYTPEQYKAAYQTLEGLDTHVAFERISQKKSELELIQRLSFGEDISQENCNAEELLKSYKTKSYLEFTDDIYSEIELTDRIYEEVAACENYDSYLENIDSTARKMTGISLFADPDSFSYKNIAQTPADFAYLKGSKLTAAPSKGISMATGFLATDLIAMLMIMTVVMTIVTREKELDQITLSRTTYKGRMPLGITKIFTCFAAAIVAEMLLYGVNFAVSYITYGFGDLSRQIQSVYEFNGSNLKISVLQYFALFLAAKLAVYCVFAAMIYLVTVVSNTAVKVYGILIITIAAEAVLYYTIPSTSYLCPLKYINILAYANTKDLFASYLNLNIFGKPVNYMAVFVGSAIVLLLILSILSVLIFSKQRVIKSRTRKFSLAKFSIFKGRTTNLFLQECYKVFIGGKALLILIAFAVITAVSYSPISESFSSADEVYYKQYMLKFEGEYTSEKQKMINEEDQKFADAQMKMSEEMANSEGDGILIMMKYQDILAPQYAFEAVKAHAEYLQTTEDGQFVYDSGYKLLTGDETAGNKDLTLGLTAMAMVILCLTYVYAVEYQTGANVLLKTSARGREDTFLCKFGIGVIIVTIIFALTYTPYFYNVISAYGTRGINAPACSIESLSTFDISIKEYLILISLGRYLALLCAMLIIYFLSAKLKSVISTFLAATAVLILPILLALLGIGVFEYVLLDPILVGNL</sequence>
<organism evidence="2">
    <name type="scientific">Inoviridae sp. ctDEu7</name>
    <dbReference type="NCBI Taxonomy" id="2826759"/>
    <lineage>
        <taxon>Viruses</taxon>
        <taxon>Monodnaviria</taxon>
        <taxon>Loebvirae</taxon>
        <taxon>Hofneiviricota</taxon>
        <taxon>Faserviricetes</taxon>
        <taxon>Tubulavirales</taxon>
        <taxon>Inoviridae</taxon>
    </lineage>
</organism>